<dbReference type="Proteomes" id="UP000887540">
    <property type="component" value="Unplaced"/>
</dbReference>
<dbReference type="WBParaSite" id="ACRNAN_scaffold937.g10277.t1">
    <property type="protein sequence ID" value="ACRNAN_scaffold937.g10277.t1"/>
    <property type="gene ID" value="ACRNAN_scaffold937.g10277"/>
</dbReference>
<proteinExistence type="predicted"/>
<dbReference type="AlphaFoldDB" id="A0A914ENW7"/>
<accession>A0A914ENW7</accession>
<organism evidence="1 2">
    <name type="scientific">Acrobeloides nanus</name>
    <dbReference type="NCBI Taxonomy" id="290746"/>
    <lineage>
        <taxon>Eukaryota</taxon>
        <taxon>Metazoa</taxon>
        <taxon>Ecdysozoa</taxon>
        <taxon>Nematoda</taxon>
        <taxon>Chromadorea</taxon>
        <taxon>Rhabditida</taxon>
        <taxon>Tylenchina</taxon>
        <taxon>Cephalobomorpha</taxon>
        <taxon>Cephaloboidea</taxon>
        <taxon>Cephalobidae</taxon>
        <taxon>Acrobeloides</taxon>
    </lineage>
</organism>
<sequence>MIIERKIEFEFQYSNGRYLDVFKDPRHDSIAADFNPYVRNESQDVKFQVYPKNKTICEKMVNDAMEDPESFLHKINLYFEYTMKIGKQESREVNVTSQNLIDSKTFSILNNTYENKNGVVYLTSFDMNTFSKEILSPNQILGVSTINNVTMDEEDRLIDNLIRGLQEEQVAASKLPHDEWDSVFWNDLFSRPDIETSYLENTFTDQDKDRFIYSSEKEKEFFGHLQDKLDETTFFAILSYYIKRVMFVYMYRRSQEPLI</sequence>
<keyword evidence="1" id="KW-1185">Reference proteome</keyword>
<protein>
    <submittedName>
        <fullName evidence="2">Uncharacterized protein</fullName>
    </submittedName>
</protein>
<reference evidence="2" key="1">
    <citation type="submission" date="2022-11" db="UniProtKB">
        <authorList>
            <consortium name="WormBaseParasite"/>
        </authorList>
    </citation>
    <scope>IDENTIFICATION</scope>
</reference>
<evidence type="ECO:0000313" key="1">
    <source>
        <dbReference type="Proteomes" id="UP000887540"/>
    </source>
</evidence>
<evidence type="ECO:0000313" key="2">
    <source>
        <dbReference type="WBParaSite" id="ACRNAN_scaffold937.g10277.t1"/>
    </source>
</evidence>
<name>A0A914ENW7_9BILA</name>